<dbReference type="RefSeq" id="WP_275416540.1">
    <property type="nucleotide sequence ID" value="NZ_CP106878.1"/>
</dbReference>
<dbReference type="AlphaFoldDB" id="A0A9E8LSG3"/>
<protein>
    <submittedName>
        <fullName evidence="5">Long-chain fatty acid--CoA ligase</fullName>
    </submittedName>
</protein>
<organism evidence="5 6">
    <name type="scientific">Fervidibacillus albus</name>
    <dbReference type="NCBI Taxonomy" id="2980026"/>
    <lineage>
        <taxon>Bacteria</taxon>
        <taxon>Bacillati</taxon>
        <taxon>Bacillota</taxon>
        <taxon>Bacilli</taxon>
        <taxon>Bacillales</taxon>
        <taxon>Bacillaceae</taxon>
        <taxon>Fervidibacillus</taxon>
    </lineage>
</organism>
<evidence type="ECO:0000256" key="2">
    <source>
        <dbReference type="ARBA" id="ARBA00022598"/>
    </source>
</evidence>
<name>A0A9E8LSG3_9BACI</name>
<dbReference type="SUPFAM" id="SSF56801">
    <property type="entry name" value="Acetyl-CoA synthetase-like"/>
    <property type="match status" value="1"/>
</dbReference>
<dbReference type="GO" id="GO:0006631">
    <property type="term" value="P:fatty acid metabolic process"/>
    <property type="evidence" value="ECO:0007669"/>
    <property type="project" value="TreeGrafter"/>
</dbReference>
<keyword evidence="6" id="KW-1185">Reference proteome</keyword>
<dbReference type="FunFam" id="3.30.300.30:FF:000008">
    <property type="entry name" value="2,3-dihydroxybenzoate-AMP ligase"/>
    <property type="match status" value="1"/>
</dbReference>
<reference evidence="5" key="1">
    <citation type="submission" date="2022-09" db="EMBL/GenBank/DDBJ databases">
        <title>Complete Genomes of Fervidibacillus albus and Fervidibacillus halotolerans isolated from tidal flat sediments.</title>
        <authorList>
            <person name="Kwon K.K."/>
            <person name="Yang S.-H."/>
            <person name="Park M.J."/>
            <person name="Oh H.-M."/>
        </authorList>
    </citation>
    <scope>NUCLEOTIDE SEQUENCE</scope>
    <source>
        <strain evidence="5">MEBiC13591</strain>
    </source>
</reference>
<dbReference type="EMBL" id="CP106878">
    <property type="protein sequence ID" value="WAA08758.1"/>
    <property type="molecule type" value="Genomic_DNA"/>
</dbReference>
<dbReference type="InterPro" id="IPR045851">
    <property type="entry name" value="AMP-bd_C_sf"/>
</dbReference>
<dbReference type="Gene3D" id="3.30.300.30">
    <property type="match status" value="1"/>
</dbReference>
<evidence type="ECO:0000259" key="3">
    <source>
        <dbReference type="Pfam" id="PF00501"/>
    </source>
</evidence>
<dbReference type="KEGG" id="faf:OE104_08930"/>
<dbReference type="Pfam" id="PF00501">
    <property type="entry name" value="AMP-binding"/>
    <property type="match status" value="1"/>
</dbReference>
<gene>
    <name evidence="5" type="ORF">OE104_08930</name>
</gene>
<sequence length="493" mass="55931">MDWITKRAELSGEKTAIIDIFYNRKLSYKQLDIQVNRWANIFRAYQIKKGDRVAVIAPNQAELFEIMFACGKIGAIFVPLNWRLSEEELKYILADSSPSLIVFNERYDDRVKTLAIDTIPLLSISNPPNVEITNWKWDDHKEEEPWLIIYTGGTTGLPKGVVLSYRAVTWNAINTVVSWGLTEDEITLNYMPMFHSGGINALSIPILFNGGTVVIGDQFNPVEALKNLNRYQCTIALFVPTMYHMMQQTEEFEKLDFPSMKAFVSGGAPCPFSIYDKFAAKGLPFREGYGLTEAGPNNFYISPKEAMEKRGSVGKPMMFNDVKIVDEQGKEILNNGVGELLIRGKHLFTKYWNKDQTTAETLKNGWLHTGDFAKRDEEGYFYIVGRKKDVIITGGENVYPLEIEQWLLQHEAIDEVAVVGIPDEKWGERIVAFVSLKGTDLSENELKDYCEKKLAKFKVPKAFVSVDQLPKTPVGKIDKKALMDVLSEQTEQS</sequence>
<evidence type="ECO:0000256" key="1">
    <source>
        <dbReference type="ARBA" id="ARBA00006432"/>
    </source>
</evidence>
<keyword evidence="2 5" id="KW-0436">Ligase</keyword>
<evidence type="ECO:0000313" key="6">
    <source>
        <dbReference type="Proteomes" id="UP001164718"/>
    </source>
</evidence>
<dbReference type="InterPro" id="IPR025110">
    <property type="entry name" value="AMP-bd_C"/>
</dbReference>
<dbReference type="Proteomes" id="UP001164718">
    <property type="component" value="Chromosome"/>
</dbReference>
<dbReference type="InterPro" id="IPR000873">
    <property type="entry name" value="AMP-dep_synth/lig_dom"/>
</dbReference>
<evidence type="ECO:0000259" key="4">
    <source>
        <dbReference type="Pfam" id="PF13193"/>
    </source>
</evidence>
<comment type="similarity">
    <text evidence="1">Belongs to the ATP-dependent AMP-binding enzyme family.</text>
</comment>
<accession>A0A9E8LSG3</accession>
<proteinExistence type="inferred from homology"/>
<dbReference type="InterPro" id="IPR042099">
    <property type="entry name" value="ANL_N_sf"/>
</dbReference>
<dbReference type="PANTHER" id="PTHR43201:SF5">
    <property type="entry name" value="MEDIUM-CHAIN ACYL-COA LIGASE ACSF2, MITOCHONDRIAL"/>
    <property type="match status" value="1"/>
</dbReference>
<dbReference type="PROSITE" id="PS00455">
    <property type="entry name" value="AMP_BINDING"/>
    <property type="match status" value="1"/>
</dbReference>
<dbReference type="PANTHER" id="PTHR43201">
    <property type="entry name" value="ACYL-COA SYNTHETASE"/>
    <property type="match status" value="1"/>
</dbReference>
<feature type="domain" description="AMP-dependent synthetase/ligase" evidence="3">
    <location>
        <begin position="6"/>
        <end position="352"/>
    </location>
</feature>
<feature type="domain" description="AMP-binding enzyme C-terminal" evidence="4">
    <location>
        <begin position="402"/>
        <end position="476"/>
    </location>
</feature>
<evidence type="ECO:0000313" key="5">
    <source>
        <dbReference type="EMBL" id="WAA08758.1"/>
    </source>
</evidence>
<dbReference type="GO" id="GO:0031956">
    <property type="term" value="F:medium-chain fatty acid-CoA ligase activity"/>
    <property type="evidence" value="ECO:0007669"/>
    <property type="project" value="TreeGrafter"/>
</dbReference>
<dbReference type="CDD" id="cd17631">
    <property type="entry name" value="FACL_FadD13-like"/>
    <property type="match status" value="1"/>
</dbReference>
<dbReference type="Gene3D" id="3.40.50.12780">
    <property type="entry name" value="N-terminal domain of ligase-like"/>
    <property type="match status" value="1"/>
</dbReference>
<dbReference type="Pfam" id="PF13193">
    <property type="entry name" value="AMP-binding_C"/>
    <property type="match status" value="1"/>
</dbReference>
<dbReference type="InterPro" id="IPR020845">
    <property type="entry name" value="AMP-binding_CS"/>
</dbReference>